<keyword evidence="2" id="KW-0732">Signal</keyword>
<dbReference type="AlphaFoldDB" id="E4XYX6"/>
<feature type="signal peptide" evidence="2">
    <location>
        <begin position="1"/>
        <end position="16"/>
    </location>
</feature>
<gene>
    <name evidence="3" type="ORF">GSOID_T00009923001</name>
</gene>
<evidence type="ECO:0000313" key="4">
    <source>
        <dbReference type="Proteomes" id="UP000001307"/>
    </source>
</evidence>
<feature type="chain" id="PRO_5003190656" description="SEA domain-containing protein" evidence="2">
    <location>
        <begin position="17"/>
        <end position="448"/>
    </location>
</feature>
<dbReference type="InParanoid" id="E4XYX6"/>
<proteinExistence type="predicted"/>
<feature type="region of interest" description="Disordered" evidence="1">
    <location>
        <begin position="318"/>
        <end position="348"/>
    </location>
</feature>
<feature type="region of interest" description="Disordered" evidence="1">
    <location>
        <begin position="211"/>
        <end position="235"/>
    </location>
</feature>
<sequence>MRALLLLQLVFGQSRSQSGDGTNSGNKRVTTSFDIVTETKIIYSPALLDTASTTYSTEKDRVVDETRPGFEAAAARTGATLISIDVLFSLSSSFSARRRRQARQTVFTQITPTLSIVEINPDVPQFELASVAEVEQEMTSVVAAADSTSVFVRDATIETGDASSSSVDVPLDFPIVDGVTTTTRATTTTTTNTPGDDFPIVDGVTTTTRATTTTKSTTTTTRAGGATTPSDFPIVDGTQTTLAPTTTQGNDFPVVDDATTIKEDNTDNDDLTTTTLNATTRSTITMNPDIRPTGFPIYDDQEIITTNNDGLFPVIDNTTTTQGSNTTTKKTVTPSATTASPSRSTPTDFPIYEDQNITDSNTGFPIVPDSNSTTTITTTTSLTTTTDVLNTTTDISTVSLSTASVSLGTTAEPNTTTTEETTTTTDTWNSGAKMIFSISLILSSLLIL</sequence>
<dbReference type="EMBL" id="FN653359">
    <property type="protein sequence ID" value="CBY14838.1"/>
    <property type="molecule type" value="Genomic_DNA"/>
</dbReference>
<reference evidence="3" key="1">
    <citation type="journal article" date="2010" name="Science">
        <title>Plasticity of animal genome architecture unmasked by rapid evolution of a pelagic tunicate.</title>
        <authorList>
            <person name="Denoeud F."/>
            <person name="Henriet S."/>
            <person name="Mungpakdee S."/>
            <person name="Aury J.M."/>
            <person name="Da Silva C."/>
            <person name="Brinkmann H."/>
            <person name="Mikhaleva J."/>
            <person name="Olsen L.C."/>
            <person name="Jubin C."/>
            <person name="Canestro C."/>
            <person name="Bouquet J.M."/>
            <person name="Danks G."/>
            <person name="Poulain J."/>
            <person name="Campsteijn C."/>
            <person name="Adamski M."/>
            <person name="Cross I."/>
            <person name="Yadetie F."/>
            <person name="Muffato M."/>
            <person name="Louis A."/>
            <person name="Butcher S."/>
            <person name="Tsagkogeorga G."/>
            <person name="Konrad A."/>
            <person name="Singh S."/>
            <person name="Jensen M.F."/>
            <person name="Cong E.H."/>
            <person name="Eikeseth-Otteraa H."/>
            <person name="Noel B."/>
            <person name="Anthouard V."/>
            <person name="Porcel B.M."/>
            <person name="Kachouri-Lafond R."/>
            <person name="Nishino A."/>
            <person name="Ugolini M."/>
            <person name="Chourrout P."/>
            <person name="Nishida H."/>
            <person name="Aasland R."/>
            <person name="Huzurbazar S."/>
            <person name="Westhof E."/>
            <person name="Delsuc F."/>
            <person name="Lehrach H."/>
            <person name="Reinhardt R."/>
            <person name="Weissenbach J."/>
            <person name="Roy S.W."/>
            <person name="Artiguenave F."/>
            <person name="Postlethwait J.H."/>
            <person name="Manak J.R."/>
            <person name="Thompson E.M."/>
            <person name="Jaillon O."/>
            <person name="Du Pasquier L."/>
            <person name="Boudinot P."/>
            <person name="Liberles D.A."/>
            <person name="Volff J.N."/>
            <person name="Philippe H."/>
            <person name="Lenhard B."/>
            <person name="Roest Crollius H."/>
            <person name="Wincker P."/>
            <person name="Chourrout D."/>
        </authorList>
    </citation>
    <scope>NUCLEOTIDE SEQUENCE [LARGE SCALE GENOMIC DNA]</scope>
</reference>
<dbReference type="OrthoDB" id="10653104at2759"/>
<evidence type="ECO:0008006" key="5">
    <source>
        <dbReference type="Google" id="ProtNLM"/>
    </source>
</evidence>
<protein>
    <recommendedName>
        <fullName evidence="5">SEA domain-containing protein</fullName>
    </recommendedName>
</protein>
<organism evidence="3">
    <name type="scientific">Oikopleura dioica</name>
    <name type="common">Tunicate</name>
    <dbReference type="NCBI Taxonomy" id="34765"/>
    <lineage>
        <taxon>Eukaryota</taxon>
        <taxon>Metazoa</taxon>
        <taxon>Chordata</taxon>
        <taxon>Tunicata</taxon>
        <taxon>Appendicularia</taxon>
        <taxon>Copelata</taxon>
        <taxon>Oikopleuridae</taxon>
        <taxon>Oikopleura</taxon>
    </lineage>
</organism>
<accession>E4XYX6</accession>
<dbReference type="Proteomes" id="UP000001307">
    <property type="component" value="Unassembled WGS sequence"/>
</dbReference>
<evidence type="ECO:0000256" key="2">
    <source>
        <dbReference type="SAM" id="SignalP"/>
    </source>
</evidence>
<feature type="compositionally biased region" description="Low complexity" evidence="1">
    <location>
        <begin position="318"/>
        <end position="347"/>
    </location>
</feature>
<keyword evidence="4" id="KW-1185">Reference proteome</keyword>
<feature type="compositionally biased region" description="Low complexity" evidence="1">
    <location>
        <begin position="211"/>
        <end position="228"/>
    </location>
</feature>
<name>E4XYX6_OIKDI</name>
<evidence type="ECO:0000256" key="1">
    <source>
        <dbReference type="SAM" id="MobiDB-lite"/>
    </source>
</evidence>
<evidence type="ECO:0000313" key="3">
    <source>
        <dbReference type="EMBL" id="CBY14838.1"/>
    </source>
</evidence>